<accession>T0Q901</accession>
<dbReference type="Proteomes" id="UP000030762">
    <property type="component" value="Unassembled WGS sequence"/>
</dbReference>
<dbReference type="OMA" id="RFYVEMR"/>
<evidence type="ECO:0000313" key="3">
    <source>
        <dbReference type="Proteomes" id="UP000030762"/>
    </source>
</evidence>
<dbReference type="Gene3D" id="3.30.1520.10">
    <property type="entry name" value="Phox-like domain"/>
    <property type="match status" value="1"/>
</dbReference>
<reference evidence="2 3" key="1">
    <citation type="submission" date="2012-04" db="EMBL/GenBank/DDBJ databases">
        <title>The Genome Sequence of Saprolegnia declina VS20.</title>
        <authorList>
            <consortium name="The Broad Institute Genome Sequencing Platform"/>
            <person name="Russ C."/>
            <person name="Nusbaum C."/>
            <person name="Tyler B."/>
            <person name="van West P."/>
            <person name="Dieguez-Uribeondo J."/>
            <person name="de Bruijn I."/>
            <person name="Tripathy S."/>
            <person name="Jiang R."/>
            <person name="Young S.K."/>
            <person name="Zeng Q."/>
            <person name="Gargeya S."/>
            <person name="Fitzgerald M."/>
            <person name="Haas B."/>
            <person name="Abouelleil A."/>
            <person name="Alvarado L."/>
            <person name="Arachchi H.M."/>
            <person name="Berlin A."/>
            <person name="Chapman S.B."/>
            <person name="Goldberg J."/>
            <person name="Griggs A."/>
            <person name="Gujja S."/>
            <person name="Hansen M."/>
            <person name="Howarth C."/>
            <person name="Imamovic A."/>
            <person name="Larimer J."/>
            <person name="McCowen C."/>
            <person name="Montmayeur A."/>
            <person name="Murphy C."/>
            <person name="Neiman D."/>
            <person name="Pearson M."/>
            <person name="Priest M."/>
            <person name="Roberts A."/>
            <person name="Saif S."/>
            <person name="Shea T."/>
            <person name="Sisk P."/>
            <person name="Sykes S."/>
            <person name="Wortman J."/>
            <person name="Nusbaum C."/>
            <person name="Birren B."/>
        </authorList>
    </citation>
    <scope>NUCLEOTIDE SEQUENCE [LARGE SCALE GENOMIC DNA]</scope>
    <source>
        <strain evidence="2 3">VS20</strain>
    </source>
</reference>
<protein>
    <recommendedName>
        <fullName evidence="1">PX domain-containing protein</fullName>
    </recommendedName>
</protein>
<dbReference type="InterPro" id="IPR001683">
    <property type="entry name" value="PX_dom"/>
</dbReference>
<name>T0Q901_SAPDV</name>
<dbReference type="InterPro" id="IPR036871">
    <property type="entry name" value="PX_dom_sf"/>
</dbReference>
<dbReference type="InParanoid" id="T0Q901"/>
<gene>
    <name evidence="2" type="ORF">SDRG_08145</name>
</gene>
<sequence length="127" mass="14191">MTIGLSVTGHVEAAAKTVRFYVEMRGHGLHFGFNGRFSQLRALHQRLASLLKQVDPTTTLPPFPPKHILDNMSSPANVARREAELFDYYTRLCTIDDAVVILAQQPIKAPTETDGVEFTPVQKSSRR</sequence>
<dbReference type="OrthoDB" id="66935at2759"/>
<keyword evidence="3" id="KW-1185">Reference proteome</keyword>
<feature type="domain" description="PX" evidence="1">
    <location>
        <begin position="1"/>
        <end position="127"/>
    </location>
</feature>
<evidence type="ECO:0000313" key="2">
    <source>
        <dbReference type="EMBL" id="EQC34374.1"/>
    </source>
</evidence>
<dbReference type="AlphaFoldDB" id="T0Q901"/>
<proteinExistence type="predicted"/>
<organism evidence="2 3">
    <name type="scientific">Saprolegnia diclina (strain VS20)</name>
    <dbReference type="NCBI Taxonomy" id="1156394"/>
    <lineage>
        <taxon>Eukaryota</taxon>
        <taxon>Sar</taxon>
        <taxon>Stramenopiles</taxon>
        <taxon>Oomycota</taxon>
        <taxon>Saprolegniomycetes</taxon>
        <taxon>Saprolegniales</taxon>
        <taxon>Saprolegniaceae</taxon>
        <taxon>Saprolegnia</taxon>
    </lineage>
</organism>
<dbReference type="SUPFAM" id="SSF64268">
    <property type="entry name" value="PX domain"/>
    <property type="match status" value="1"/>
</dbReference>
<dbReference type="GO" id="GO:0035091">
    <property type="term" value="F:phosphatidylinositol binding"/>
    <property type="evidence" value="ECO:0007669"/>
    <property type="project" value="InterPro"/>
</dbReference>
<dbReference type="Pfam" id="PF00787">
    <property type="entry name" value="PX"/>
    <property type="match status" value="1"/>
</dbReference>
<evidence type="ECO:0000259" key="1">
    <source>
        <dbReference type="PROSITE" id="PS50195"/>
    </source>
</evidence>
<dbReference type="PROSITE" id="PS50195">
    <property type="entry name" value="PX"/>
    <property type="match status" value="1"/>
</dbReference>
<dbReference type="VEuPathDB" id="FungiDB:SDRG_08145"/>
<dbReference type="EMBL" id="JH767155">
    <property type="protein sequence ID" value="EQC34374.1"/>
    <property type="molecule type" value="Genomic_DNA"/>
</dbReference>
<dbReference type="GeneID" id="19948872"/>
<dbReference type="RefSeq" id="XP_008612236.1">
    <property type="nucleotide sequence ID" value="XM_008614014.1"/>
</dbReference>